<feature type="transmembrane region" description="Helical" evidence="1">
    <location>
        <begin position="46"/>
        <end position="69"/>
    </location>
</feature>
<dbReference type="GO" id="GO:0009103">
    <property type="term" value="P:lipopolysaccharide biosynthetic process"/>
    <property type="evidence" value="ECO:0007669"/>
    <property type="project" value="TreeGrafter"/>
</dbReference>
<dbReference type="GO" id="GO:0016020">
    <property type="term" value="C:membrane"/>
    <property type="evidence" value="ECO:0007669"/>
    <property type="project" value="TreeGrafter"/>
</dbReference>
<name>A0A1H3RYW7_9PSEU</name>
<feature type="transmembrane region" description="Helical" evidence="1">
    <location>
        <begin position="242"/>
        <end position="263"/>
    </location>
</feature>
<feature type="transmembrane region" description="Helical" evidence="1">
    <location>
        <begin position="187"/>
        <end position="207"/>
    </location>
</feature>
<dbReference type="OrthoDB" id="3404679at2"/>
<keyword evidence="5" id="KW-1185">Reference proteome</keyword>
<accession>A0A1H3RYW7</accession>
<sequence length="689" mass="74043">MAAVLDAVTGSPARPQKPAQRLDIQGLRALAVGLVVFYHLRPTWLPGGFIGVDVFFVISGFLIIGTLTSEIRRTGRLGLLEFYARRLRRLVPAATAVLLVTVAATVLLAPVSRWPDVFREVVSAALNVQNWTLAVLSSDYAHATATASPVQHFWSLAVEEQFYLVIPLILLTSAVLAARKKANPARWAFGAVVLVSVVSFAFSVLFTPAHHGAAYFITPTRMWELGIGGLAAIALHRLRLGGLAQLLLGWIGLAAVVVSAVTLTTEMAFPGWIAAIPTLGTVALLLAGDGNEHTYAEITPYLSVPPLRYIGDISYSLYLWHWPVIVFLLEQSGNTHLSAFQVVVASALSFALAAASKRFIEDPFRKPKRRRVTYLLGVAMVATSVIVATVPWHFGQAKLDDLAARSALTNKHPGALALSPVEPSPVPTGVPIVPDPAIARDDFPLLDRPGCATYDFENKLTGSACGYGNPNATKTVVLLGDSHAAMYSTALAEYVGKHTDWRLKVVVRNGCPFTATAPSEAGIPLTNCADFNQTALESVVALRPNLVITAAMSPQSYVEDLEWTWPSRSVLVDGYRTVLTRLSEANIPVAVIREIPRPSLSVPACLQRNPDRAACDTRRQAAFPSEGDPLAEAADGLSGVRIVDMTNWLCDGTSCPAVIGNVVVYRDNHLTNTYVRTLSGPLAAALGLF</sequence>
<dbReference type="InterPro" id="IPR002656">
    <property type="entry name" value="Acyl_transf_3_dom"/>
</dbReference>
<feature type="transmembrane region" description="Helical" evidence="1">
    <location>
        <begin position="90"/>
        <end position="111"/>
    </location>
</feature>
<feature type="transmembrane region" description="Helical" evidence="1">
    <location>
        <begin position="372"/>
        <end position="394"/>
    </location>
</feature>
<dbReference type="EMBL" id="FNON01000012">
    <property type="protein sequence ID" value="SDZ30884.1"/>
    <property type="molecule type" value="Genomic_DNA"/>
</dbReference>
<dbReference type="RefSeq" id="WP_091298414.1">
    <property type="nucleotide sequence ID" value="NZ_FNON01000012.1"/>
</dbReference>
<feature type="transmembrane region" description="Helical" evidence="1">
    <location>
        <begin position="269"/>
        <end position="288"/>
    </location>
</feature>
<proteinExistence type="predicted"/>
<dbReference type="GO" id="GO:0016747">
    <property type="term" value="F:acyltransferase activity, transferring groups other than amino-acyl groups"/>
    <property type="evidence" value="ECO:0007669"/>
    <property type="project" value="InterPro"/>
</dbReference>
<keyword evidence="1" id="KW-0812">Transmembrane</keyword>
<feature type="domain" description="Acyltransferase 3" evidence="2">
    <location>
        <begin position="23"/>
        <end position="354"/>
    </location>
</feature>
<keyword evidence="1" id="KW-1133">Transmembrane helix</keyword>
<evidence type="ECO:0000256" key="1">
    <source>
        <dbReference type="SAM" id="Phobius"/>
    </source>
</evidence>
<evidence type="ECO:0000313" key="5">
    <source>
        <dbReference type="Proteomes" id="UP000199515"/>
    </source>
</evidence>
<protein>
    <submittedName>
        <fullName evidence="4">Peptidoglycan/LPS O-acetylase OafA/YrhL, contains acyltransferase and SGNH-hydrolase domains</fullName>
    </submittedName>
</protein>
<feature type="domain" description="SGNH" evidence="3">
    <location>
        <begin position="460"/>
        <end position="680"/>
    </location>
</feature>
<dbReference type="GO" id="GO:0016787">
    <property type="term" value="F:hydrolase activity"/>
    <property type="evidence" value="ECO:0007669"/>
    <property type="project" value="UniProtKB-KW"/>
</dbReference>
<evidence type="ECO:0000259" key="3">
    <source>
        <dbReference type="Pfam" id="PF19040"/>
    </source>
</evidence>
<dbReference type="Proteomes" id="UP000199515">
    <property type="component" value="Unassembled WGS sequence"/>
</dbReference>
<dbReference type="Pfam" id="PF01757">
    <property type="entry name" value="Acyl_transf_3"/>
    <property type="match status" value="1"/>
</dbReference>
<keyword evidence="1" id="KW-0472">Membrane</keyword>
<gene>
    <name evidence="4" type="ORF">SAMN05421504_112108</name>
</gene>
<keyword evidence="4" id="KW-0808">Transferase</keyword>
<dbReference type="InterPro" id="IPR043968">
    <property type="entry name" value="SGNH"/>
</dbReference>
<evidence type="ECO:0000259" key="2">
    <source>
        <dbReference type="Pfam" id="PF01757"/>
    </source>
</evidence>
<feature type="transmembrane region" description="Helical" evidence="1">
    <location>
        <begin position="340"/>
        <end position="360"/>
    </location>
</feature>
<dbReference type="PANTHER" id="PTHR23028">
    <property type="entry name" value="ACETYLTRANSFERASE"/>
    <property type="match status" value="1"/>
</dbReference>
<dbReference type="PANTHER" id="PTHR23028:SF53">
    <property type="entry name" value="ACYL_TRANSF_3 DOMAIN-CONTAINING PROTEIN"/>
    <property type="match status" value="1"/>
</dbReference>
<dbReference type="AlphaFoldDB" id="A0A1H3RYW7"/>
<evidence type="ECO:0000313" key="4">
    <source>
        <dbReference type="EMBL" id="SDZ30884.1"/>
    </source>
</evidence>
<dbReference type="InterPro" id="IPR050879">
    <property type="entry name" value="Acyltransferase_3"/>
</dbReference>
<reference evidence="4 5" key="1">
    <citation type="submission" date="2016-10" db="EMBL/GenBank/DDBJ databases">
        <authorList>
            <person name="de Groot N.N."/>
        </authorList>
    </citation>
    <scope>NUCLEOTIDE SEQUENCE [LARGE SCALE GENOMIC DNA]</scope>
    <source>
        <strain evidence="4 5">CPCC 202699</strain>
    </source>
</reference>
<keyword evidence="4" id="KW-0012">Acyltransferase</keyword>
<dbReference type="STRING" id="589385.SAMN05421504_112108"/>
<dbReference type="Pfam" id="PF19040">
    <property type="entry name" value="SGNH"/>
    <property type="match status" value="1"/>
</dbReference>
<feature type="transmembrane region" description="Helical" evidence="1">
    <location>
        <begin position="161"/>
        <end position="178"/>
    </location>
</feature>
<keyword evidence="4" id="KW-0378">Hydrolase</keyword>
<organism evidence="4 5">
    <name type="scientific">Amycolatopsis xylanica</name>
    <dbReference type="NCBI Taxonomy" id="589385"/>
    <lineage>
        <taxon>Bacteria</taxon>
        <taxon>Bacillati</taxon>
        <taxon>Actinomycetota</taxon>
        <taxon>Actinomycetes</taxon>
        <taxon>Pseudonocardiales</taxon>
        <taxon>Pseudonocardiaceae</taxon>
        <taxon>Amycolatopsis</taxon>
    </lineage>
</organism>